<dbReference type="InterPro" id="IPR056884">
    <property type="entry name" value="NPHP3-like_N"/>
</dbReference>
<reference evidence="5" key="1">
    <citation type="submission" date="2014-04" db="EMBL/GenBank/DDBJ databases">
        <title>Evolutionary Origins and Diversification of the Mycorrhizal Mutualists.</title>
        <authorList>
            <consortium name="DOE Joint Genome Institute"/>
            <consortium name="Mycorrhizal Genomics Consortium"/>
            <person name="Kohler A."/>
            <person name="Kuo A."/>
            <person name="Nagy L.G."/>
            <person name="Floudas D."/>
            <person name="Copeland A."/>
            <person name="Barry K.W."/>
            <person name="Cichocki N."/>
            <person name="Veneault-Fourrey C."/>
            <person name="LaButti K."/>
            <person name="Lindquist E.A."/>
            <person name="Lipzen A."/>
            <person name="Lundell T."/>
            <person name="Morin E."/>
            <person name="Murat C."/>
            <person name="Riley R."/>
            <person name="Ohm R."/>
            <person name="Sun H."/>
            <person name="Tunlid A."/>
            <person name="Henrissat B."/>
            <person name="Grigoriev I.V."/>
            <person name="Hibbett D.S."/>
            <person name="Martin F."/>
        </authorList>
    </citation>
    <scope>NUCLEOTIDE SEQUENCE [LARGE SCALE GENOMIC DNA]</scope>
    <source>
        <strain evidence="5">FD-334 SS-4</strain>
    </source>
</reference>
<keyword evidence="5" id="KW-1185">Reference proteome</keyword>
<evidence type="ECO:0000256" key="1">
    <source>
        <dbReference type="ARBA" id="ARBA00022737"/>
    </source>
</evidence>
<dbReference type="Gene3D" id="2.60.120.260">
    <property type="entry name" value="Galactose-binding domain-like"/>
    <property type="match status" value="1"/>
</dbReference>
<dbReference type="EMBL" id="KN817696">
    <property type="protein sequence ID" value="KJA14072.1"/>
    <property type="molecule type" value="Genomic_DNA"/>
</dbReference>
<evidence type="ECO:0000259" key="3">
    <source>
        <dbReference type="Pfam" id="PF24883"/>
    </source>
</evidence>
<proteinExistence type="predicted"/>
<dbReference type="Pfam" id="PF24883">
    <property type="entry name" value="NPHP3_N"/>
    <property type="match status" value="1"/>
</dbReference>
<dbReference type="OrthoDB" id="10036721at2759"/>
<gene>
    <name evidence="4" type="ORF">HYPSUDRAFT_59569</name>
</gene>
<feature type="domain" description="Nephrocystin 3-like N-terminal" evidence="3">
    <location>
        <begin position="38"/>
        <end position="128"/>
    </location>
</feature>
<dbReference type="STRING" id="945553.A0A0D2KHJ8"/>
<protein>
    <submittedName>
        <fullName evidence="4">Carbohydrate-binding module family 67 protein</fullName>
    </submittedName>
</protein>
<evidence type="ECO:0000313" key="4">
    <source>
        <dbReference type="EMBL" id="KJA14072.1"/>
    </source>
</evidence>
<accession>A0A0D2KHJ8</accession>
<organism evidence="4 5">
    <name type="scientific">Hypholoma sublateritium (strain FD-334 SS-4)</name>
    <dbReference type="NCBI Taxonomy" id="945553"/>
    <lineage>
        <taxon>Eukaryota</taxon>
        <taxon>Fungi</taxon>
        <taxon>Dikarya</taxon>
        <taxon>Basidiomycota</taxon>
        <taxon>Agaricomycotina</taxon>
        <taxon>Agaricomycetes</taxon>
        <taxon>Agaricomycetidae</taxon>
        <taxon>Agaricales</taxon>
        <taxon>Agaricineae</taxon>
        <taxon>Strophariaceae</taxon>
        <taxon>Hypholoma</taxon>
    </lineage>
</organism>
<name>A0A0D2KHJ8_HYPSF</name>
<dbReference type="Proteomes" id="UP000054270">
    <property type="component" value="Unassembled WGS sequence"/>
</dbReference>
<dbReference type="AlphaFoldDB" id="A0A0D2KHJ8"/>
<evidence type="ECO:0000313" key="5">
    <source>
        <dbReference type="Proteomes" id="UP000054270"/>
    </source>
</evidence>
<evidence type="ECO:0000256" key="2">
    <source>
        <dbReference type="SAM" id="MobiDB-lite"/>
    </source>
</evidence>
<keyword evidence="1" id="KW-0677">Repeat</keyword>
<sequence>MFGTGHNLFSTDDIVSQLVLSFHDSTESLDISNHPTPWLSTCDKIMTWIRRQEKPESETSLMWLDGDAGAGKTIIAHALARHCQAENILAASFFSVFWMTGLSMHSVEEQLKSLIIKPLKQFRATHTDALPSYAIVINALDESSGNPRDLSITPPLPDLTFGSWIWTWEKPYSDPPVGPRLFQKAVIIPEGRFVDSLAINIACDDTFALYVNGKLLGSGKQWTTGHRWSITFPLTNKLIVAVYATNDPVNRSWTGLIASAVLWDSNTYNGKMYYTVKTDDAWKYLNTVPPHGFERISLDDSSWSLARSEGEYGAQPWESKVKIPQEWVLFLDNHAKLPGPPLSTAGKTDSPPPPLHPPHAASKPPAIGCTSRCTTRIMLFVLARSFQIPKLSSANPTQTGPTGSSCISAGALECLPPALSHDMAFSLLYQCPASGRHKCCGTMEEDLDKANHHDIGGRADRFVMYNVHQR</sequence>
<feature type="region of interest" description="Disordered" evidence="2">
    <location>
        <begin position="340"/>
        <end position="367"/>
    </location>
</feature>